<dbReference type="InterPro" id="IPR044997">
    <property type="entry name" value="F-box_plant"/>
</dbReference>
<dbReference type="Proteomes" id="UP000324705">
    <property type="component" value="Chromosome 4A"/>
</dbReference>
<dbReference type="Gene3D" id="1.20.1280.50">
    <property type="match status" value="1"/>
</dbReference>
<name>A0A9R0W2X8_TRITD</name>
<keyword evidence="5" id="KW-1185">Reference proteome</keyword>
<gene>
    <name evidence="4" type="ORF">TRITD_4Av1G212420</name>
</gene>
<evidence type="ECO:0000259" key="3">
    <source>
        <dbReference type="Pfam" id="PF23622"/>
    </source>
</evidence>
<organism evidence="4 5">
    <name type="scientific">Triticum turgidum subsp. durum</name>
    <name type="common">Durum wheat</name>
    <name type="synonym">Triticum durum</name>
    <dbReference type="NCBI Taxonomy" id="4567"/>
    <lineage>
        <taxon>Eukaryota</taxon>
        <taxon>Viridiplantae</taxon>
        <taxon>Streptophyta</taxon>
        <taxon>Embryophyta</taxon>
        <taxon>Tracheophyta</taxon>
        <taxon>Spermatophyta</taxon>
        <taxon>Magnoliopsida</taxon>
        <taxon>Liliopsida</taxon>
        <taxon>Poales</taxon>
        <taxon>Poaceae</taxon>
        <taxon>BOP clade</taxon>
        <taxon>Pooideae</taxon>
        <taxon>Triticodae</taxon>
        <taxon>Triticeae</taxon>
        <taxon>Triticinae</taxon>
        <taxon>Triticum</taxon>
    </lineage>
</organism>
<dbReference type="InterPro" id="IPR055357">
    <property type="entry name" value="LRR_At1g61320_AtMIF1"/>
</dbReference>
<evidence type="ECO:0000259" key="2">
    <source>
        <dbReference type="Pfam" id="PF00646"/>
    </source>
</evidence>
<dbReference type="InterPro" id="IPR001810">
    <property type="entry name" value="F-box_dom"/>
</dbReference>
<dbReference type="EMBL" id="LT934117">
    <property type="protein sequence ID" value="VAH96751.1"/>
    <property type="molecule type" value="Genomic_DNA"/>
</dbReference>
<evidence type="ECO:0000256" key="1">
    <source>
        <dbReference type="SAM" id="MobiDB-lite"/>
    </source>
</evidence>
<evidence type="ECO:0000313" key="4">
    <source>
        <dbReference type="EMBL" id="VAH96751.1"/>
    </source>
</evidence>
<proteinExistence type="predicted"/>
<dbReference type="SUPFAM" id="SSF81383">
    <property type="entry name" value="F-box domain"/>
    <property type="match status" value="1"/>
</dbReference>
<dbReference type="PANTHER" id="PTHR32153">
    <property type="entry name" value="OJ000223_09.16 PROTEIN"/>
    <property type="match status" value="1"/>
</dbReference>
<feature type="domain" description="At1g61320/AtMIF1 LRR" evidence="3">
    <location>
        <begin position="264"/>
        <end position="559"/>
    </location>
</feature>
<dbReference type="Pfam" id="PF23622">
    <property type="entry name" value="LRR_At1g61320_AtMIF1"/>
    <property type="match status" value="1"/>
</dbReference>
<dbReference type="InterPro" id="IPR036047">
    <property type="entry name" value="F-box-like_dom_sf"/>
</dbReference>
<feature type="region of interest" description="Disordered" evidence="1">
    <location>
        <begin position="1"/>
        <end position="72"/>
    </location>
</feature>
<dbReference type="OMA" id="YIRSTCA"/>
<accession>A0A9R0W2X8</accession>
<dbReference type="InterPro" id="IPR032675">
    <property type="entry name" value="LRR_dom_sf"/>
</dbReference>
<dbReference type="Gene3D" id="3.80.10.10">
    <property type="entry name" value="Ribonuclease Inhibitor"/>
    <property type="match status" value="1"/>
</dbReference>
<feature type="domain" description="F-box" evidence="2">
    <location>
        <begin position="116"/>
        <end position="152"/>
    </location>
</feature>
<dbReference type="AlphaFoldDB" id="A0A9R0W2X8"/>
<dbReference type="SUPFAM" id="SSF52047">
    <property type="entry name" value="RNI-like"/>
    <property type="match status" value="1"/>
</dbReference>
<feature type="compositionally biased region" description="Low complexity" evidence="1">
    <location>
        <begin position="14"/>
        <end position="24"/>
    </location>
</feature>
<reference evidence="4 5" key="1">
    <citation type="submission" date="2017-09" db="EMBL/GenBank/DDBJ databases">
        <authorList>
            <consortium name="International Durum Wheat Genome Sequencing Consortium (IDWGSC)"/>
            <person name="Milanesi L."/>
        </authorList>
    </citation>
    <scope>NUCLEOTIDE SEQUENCE [LARGE SCALE GENOMIC DNA]</scope>
    <source>
        <strain evidence="5">cv. Svevo</strain>
    </source>
</reference>
<dbReference type="Gramene" id="TRITD4Av1G212420.1">
    <property type="protein sequence ID" value="TRITD4Av1G212420.1"/>
    <property type="gene ID" value="TRITD4Av1G212420"/>
</dbReference>
<dbReference type="Pfam" id="PF00646">
    <property type="entry name" value="F-box"/>
    <property type="match status" value="1"/>
</dbReference>
<evidence type="ECO:0008006" key="6">
    <source>
        <dbReference type="Google" id="ProtNLM"/>
    </source>
</evidence>
<sequence>MLDLAARRRRIKGRLAAAPRPAGAESRRESQTHRPGGATEVASPVPSRSTGGTMDVGSGAPEETRPRSRRPSLRLRAAYKRLVLLLTKVSTGLRIPSPPPPPPNKLNIDDPDEDRISALTDDILLGILERLDLRDAVRAGAVSTRWQHLPHRLSRLHLDVRHFGGATDPVATMEAFTAAMCRLLSPPAPAECKRAIKTLLLDFFPESDPHLISIGRAVEDVVTRGETECLEFYIRSTCAEEAGGVRAQSAKEFMSFSRDCPVAFRWLTVLTLTQLMFRDTDVAEIIRACDNLKHLTLRFCTLVKEHSTSTVKIDTPCSGLQVLDLFRFVCTRVELVSVPKLRKVWCESWYRGNPPVSFGYVPELRDVTFSSHAMTWQAPFLLSECMSRSATNLSKLSFNFCCQMIWIKPEHPKHLTAMFRNLTDVEFFAIFPECDLSWTLFILEAAPALQTFNLSRERHACLGTVEDSAKKTNVMWDPSKNLKHLNLKSLMMSGFEEKDKVTNYIRLVMERAVGLKRIEMYGVHPCEKCDATDPTRSQVNEACRRRVKERLTHGSSSTVEILIMYYIVS</sequence>
<protein>
    <recommendedName>
        <fullName evidence="6">F-box domain-containing protein</fullName>
    </recommendedName>
</protein>
<evidence type="ECO:0000313" key="5">
    <source>
        <dbReference type="Proteomes" id="UP000324705"/>
    </source>
</evidence>